<feature type="compositionally biased region" description="Basic and acidic residues" evidence="1">
    <location>
        <begin position="140"/>
        <end position="156"/>
    </location>
</feature>
<accession>A0ABD7UYH0</accession>
<feature type="compositionally biased region" description="Low complexity" evidence="1">
    <location>
        <begin position="196"/>
        <end position="224"/>
    </location>
</feature>
<feature type="compositionally biased region" description="Low complexity" evidence="1">
    <location>
        <begin position="22"/>
        <end position="34"/>
    </location>
</feature>
<proteinExistence type="predicted"/>
<feature type="transmembrane region" description="Helical" evidence="2">
    <location>
        <begin position="103"/>
        <end position="125"/>
    </location>
</feature>
<feature type="compositionally biased region" description="Basic and acidic residues" evidence="1">
    <location>
        <begin position="8"/>
        <end position="17"/>
    </location>
</feature>
<feature type="compositionally biased region" description="Low complexity" evidence="1">
    <location>
        <begin position="54"/>
        <end position="100"/>
    </location>
</feature>
<dbReference type="EMBL" id="CAACYD010000003">
    <property type="protein sequence ID" value="VFA81355.1"/>
    <property type="molecule type" value="Genomic_DNA"/>
</dbReference>
<feature type="region of interest" description="Disordered" evidence="1">
    <location>
        <begin position="122"/>
        <end position="224"/>
    </location>
</feature>
<dbReference type="Proteomes" id="UP000360750">
    <property type="component" value="Unassembled WGS sequence"/>
</dbReference>
<sequence length="224" mass="23074">MAFASRADGPDIRDSQRKWSMNTTPENTNPENPNGPADRPTEPLAEQPTERMAEQPTEQTAAPTAAPYVAPVADAPAGGPAAGDPAGAAPAQTTTPAKSKTPVLVACGVGIAIVAGALGFGAGYITGDETSDHPRRHAGWSHDRPMFGEHPGDGPRGHFRGGPGGDGQGRPALPGPWDGRDQNRGPRNQAPDRQGTDQQAPGQQAPGQQAPGQQPTTQQQSQPS</sequence>
<keyword evidence="2" id="KW-0472">Membrane</keyword>
<evidence type="ECO:0000313" key="3">
    <source>
        <dbReference type="EMBL" id="VFA81355.1"/>
    </source>
</evidence>
<name>A0ABD7UYH0_9ACTN</name>
<reference evidence="3 4" key="1">
    <citation type="submission" date="2019-02" db="EMBL/GenBank/DDBJ databases">
        <authorList>
            <consortium name="Pathogen Informatics"/>
        </authorList>
    </citation>
    <scope>NUCLEOTIDE SEQUENCE [LARGE SCALE GENOMIC DNA]</scope>
    <source>
        <strain evidence="3 4">3012STDY6756503</strain>
    </source>
</reference>
<evidence type="ECO:0000256" key="2">
    <source>
        <dbReference type="SAM" id="Phobius"/>
    </source>
</evidence>
<evidence type="ECO:0000313" key="4">
    <source>
        <dbReference type="Proteomes" id="UP000360750"/>
    </source>
</evidence>
<gene>
    <name evidence="3" type="ORF">NCTC8139_00412</name>
</gene>
<keyword evidence="2" id="KW-0812">Transmembrane</keyword>
<evidence type="ECO:0000256" key="1">
    <source>
        <dbReference type="SAM" id="MobiDB-lite"/>
    </source>
</evidence>
<keyword evidence="2" id="KW-1133">Transmembrane helix</keyword>
<dbReference type="AlphaFoldDB" id="A0ABD7UYH0"/>
<organism evidence="3 4">
    <name type="scientific">Gordonia paraffinivorans</name>
    <dbReference type="NCBI Taxonomy" id="175628"/>
    <lineage>
        <taxon>Bacteria</taxon>
        <taxon>Bacillati</taxon>
        <taxon>Actinomycetota</taxon>
        <taxon>Actinomycetes</taxon>
        <taxon>Mycobacteriales</taxon>
        <taxon>Gordoniaceae</taxon>
        <taxon>Gordonia</taxon>
    </lineage>
</organism>
<feature type="region of interest" description="Disordered" evidence="1">
    <location>
        <begin position="1"/>
        <end position="100"/>
    </location>
</feature>
<protein>
    <submittedName>
        <fullName evidence="3">Uncharacterized protein</fullName>
    </submittedName>
</protein>
<comment type="caution">
    <text evidence="3">The sequence shown here is derived from an EMBL/GenBank/DDBJ whole genome shotgun (WGS) entry which is preliminary data.</text>
</comment>